<protein>
    <submittedName>
        <fullName evidence="1">Phosphodiesterase</fullName>
    </submittedName>
</protein>
<reference evidence="1" key="1">
    <citation type="submission" date="2019-05" db="EMBL/GenBank/DDBJ databases">
        <title>Revised genome assembly of Burkholderiaceae (previously Ralstonia) sp. PBA.</title>
        <authorList>
            <person name="Gan H.M."/>
        </authorList>
    </citation>
    <scope>NUCLEOTIDE SEQUENCE</scope>
    <source>
        <strain evidence="1">PBA</strain>
    </source>
</reference>
<accession>A0ACD3SNI7</accession>
<organism evidence="1 2">
    <name type="scientific">Imbroritus primus</name>
    <dbReference type="NCBI Taxonomy" id="3058603"/>
    <lineage>
        <taxon>Bacteria</taxon>
        <taxon>Pseudomonadati</taxon>
        <taxon>Pseudomonadota</taxon>
        <taxon>Betaproteobacteria</taxon>
        <taxon>Burkholderiales</taxon>
        <taxon>Burkholderiaceae</taxon>
        <taxon>Imbroritus</taxon>
    </lineage>
</organism>
<gene>
    <name evidence="1" type="ORF">MW7_011315</name>
</gene>
<dbReference type="EMBL" id="AKCV02000020">
    <property type="protein sequence ID" value="TMS57745.1"/>
    <property type="molecule type" value="Genomic_DNA"/>
</dbReference>
<evidence type="ECO:0000313" key="2">
    <source>
        <dbReference type="Proteomes" id="UP000004277"/>
    </source>
</evidence>
<keyword evidence="2" id="KW-1185">Reference proteome</keyword>
<name>A0ACD3SNI7_9BURK</name>
<sequence length="267" mass="28772">MRIAQISDLHLVPAGARAYGTVDTGALLQETLTALLRLDPLPDCVLLTGDLAEAGDAASYTRLRAMLAPLPMPCYLLPGNHDERGALCAEFTADGCRHAARAEGGFVQYVVEEFAVRLVMLDTTVPGAAHGELCARRLAWLDAALAAQPMRPTLLAMHHPPFATGLAEMDDLALRTGRTELERLLRAHPQVERVVCGHVHRTIMRRFGGTLACICPSTAHQLAFDLHASTPAAFVMEPASFLLHLWCGDGLVTHQLAVRDAGPARPL</sequence>
<evidence type="ECO:0000313" key="1">
    <source>
        <dbReference type="EMBL" id="TMS57745.1"/>
    </source>
</evidence>
<proteinExistence type="predicted"/>
<comment type="caution">
    <text evidence="1">The sequence shown here is derived from an EMBL/GenBank/DDBJ whole genome shotgun (WGS) entry which is preliminary data.</text>
</comment>
<dbReference type="Proteomes" id="UP000004277">
    <property type="component" value="Unassembled WGS sequence"/>
</dbReference>